<accession>A0A6A4P3T7</accession>
<name>A0A6A4P3T7_LUPAL</name>
<gene>
    <name evidence="1" type="ORF">Lalb_Chr17g0345941</name>
</gene>
<keyword evidence="2" id="KW-1185">Reference proteome</keyword>
<sequence>MVSGRKISGHKQDPEFSKIRNVIQPTSEALWEVLIWSARLTQAWSSR</sequence>
<reference evidence="2" key="1">
    <citation type="journal article" date="2020" name="Nat. Commun.">
        <title>Genome sequence of the cluster root forming white lupin.</title>
        <authorList>
            <person name="Hufnagel B."/>
            <person name="Marques A."/>
            <person name="Soriano A."/>
            <person name="Marques L."/>
            <person name="Divol F."/>
            <person name="Doumas P."/>
            <person name="Sallet E."/>
            <person name="Mancinotti D."/>
            <person name="Carrere S."/>
            <person name="Marande W."/>
            <person name="Arribat S."/>
            <person name="Keller J."/>
            <person name="Huneau C."/>
            <person name="Blein T."/>
            <person name="Aime D."/>
            <person name="Laguerre M."/>
            <person name="Taylor J."/>
            <person name="Schubert V."/>
            <person name="Nelson M."/>
            <person name="Geu-Flores F."/>
            <person name="Crespi M."/>
            <person name="Gallardo-Guerrero K."/>
            <person name="Delaux P.-M."/>
            <person name="Salse J."/>
            <person name="Berges H."/>
            <person name="Guyot R."/>
            <person name="Gouzy J."/>
            <person name="Peret B."/>
        </authorList>
    </citation>
    <scope>NUCLEOTIDE SEQUENCE [LARGE SCALE GENOMIC DNA]</scope>
    <source>
        <strain evidence="2">cv. Amiga</strain>
    </source>
</reference>
<dbReference type="Proteomes" id="UP000447434">
    <property type="component" value="Chromosome 17"/>
</dbReference>
<dbReference type="EMBL" id="WOCE01000017">
    <property type="protein sequence ID" value="KAE9596121.1"/>
    <property type="molecule type" value="Genomic_DNA"/>
</dbReference>
<comment type="caution">
    <text evidence="1">The sequence shown here is derived from an EMBL/GenBank/DDBJ whole genome shotgun (WGS) entry which is preliminary data.</text>
</comment>
<proteinExistence type="predicted"/>
<evidence type="ECO:0000313" key="1">
    <source>
        <dbReference type="EMBL" id="KAE9596121.1"/>
    </source>
</evidence>
<organism evidence="1 2">
    <name type="scientific">Lupinus albus</name>
    <name type="common">White lupine</name>
    <name type="synonym">Lupinus termis</name>
    <dbReference type="NCBI Taxonomy" id="3870"/>
    <lineage>
        <taxon>Eukaryota</taxon>
        <taxon>Viridiplantae</taxon>
        <taxon>Streptophyta</taxon>
        <taxon>Embryophyta</taxon>
        <taxon>Tracheophyta</taxon>
        <taxon>Spermatophyta</taxon>
        <taxon>Magnoliopsida</taxon>
        <taxon>eudicotyledons</taxon>
        <taxon>Gunneridae</taxon>
        <taxon>Pentapetalae</taxon>
        <taxon>rosids</taxon>
        <taxon>fabids</taxon>
        <taxon>Fabales</taxon>
        <taxon>Fabaceae</taxon>
        <taxon>Papilionoideae</taxon>
        <taxon>50 kb inversion clade</taxon>
        <taxon>genistoids sensu lato</taxon>
        <taxon>core genistoids</taxon>
        <taxon>Genisteae</taxon>
        <taxon>Lupinus</taxon>
    </lineage>
</organism>
<dbReference type="AlphaFoldDB" id="A0A6A4P3T7"/>
<evidence type="ECO:0000313" key="2">
    <source>
        <dbReference type="Proteomes" id="UP000447434"/>
    </source>
</evidence>
<protein>
    <submittedName>
        <fullName evidence="1">Uncharacterized protein</fullName>
    </submittedName>
</protein>